<dbReference type="AlphaFoldDB" id="A0A5B9M729"/>
<keyword evidence="3" id="KW-1185">Reference proteome</keyword>
<dbReference type="Gene3D" id="1.25.40.10">
    <property type="entry name" value="Tetratricopeptide repeat domain"/>
    <property type="match status" value="1"/>
</dbReference>
<dbReference type="EMBL" id="CP036264">
    <property type="protein sequence ID" value="QEF96932.1"/>
    <property type="molecule type" value="Genomic_DNA"/>
</dbReference>
<dbReference type="Proteomes" id="UP000321353">
    <property type="component" value="Chromosome"/>
</dbReference>
<dbReference type="PROSITE" id="PS51257">
    <property type="entry name" value="PROKAR_LIPOPROTEIN"/>
    <property type="match status" value="1"/>
</dbReference>
<reference evidence="2 3" key="1">
    <citation type="submission" date="2019-02" db="EMBL/GenBank/DDBJ databases">
        <title>Planctomycetal bacteria perform biofilm scaping via a novel small molecule.</title>
        <authorList>
            <person name="Jeske O."/>
            <person name="Boedeker C."/>
            <person name="Wiegand S."/>
            <person name="Breitling P."/>
            <person name="Kallscheuer N."/>
            <person name="Jogler M."/>
            <person name="Rohde M."/>
            <person name="Petersen J."/>
            <person name="Medema M.H."/>
            <person name="Surup F."/>
            <person name="Jogler C."/>
        </authorList>
    </citation>
    <scope>NUCLEOTIDE SEQUENCE [LARGE SCALE GENOMIC DNA]</scope>
    <source>
        <strain evidence="2 3">Mal15</strain>
    </source>
</reference>
<dbReference type="InterPro" id="IPR011990">
    <property type="entry name" value="TPR-like_helical_dom_sf"/>
</dbReference>
<sequence precursor="true">MLNPLRSLVLVCLSLVLATACAAQSIADNQRWAIEARRALDQLDYKSAAKAADKIAKSPATDEFQRVAADTLLRCGESKRAIELFERYLTQRPNDRPYLWQLGIAYYFAGRFKDGAKLFEIHREVNPNDVENAAWHFLCVAKAESPEKAKQLLLPAPNDSRAPMEEVLQMFHSGDVEPVKERMNSFTSGSAASRSANFYGHFYLGLYADALADEATAKKHLDIAAKDAPRNYMGDIAKVYAAHLKPKL</sequence>
<dbReference type="PANTHER" id="PTHR47908">
    <property type="match status" value="1"/>
</dbReference>
<evidence type="ECO:0000256" key="1">
    <source>
        <dbReference type="SAM" id="SignalP"/>
    </source>
</evidence>
<dbReference type="KEGG" id="smam:Mal15_09620"/>
<dbReference type="PANTHER" id="PTHR47908:SF2">
    <property type="entry name" value="TETRATRICOPEPTIDE REPEAT (TPR)-LIKE SUPERFAMILY PROTEIN"/>
    <property type="match status" value="1"/>
</dbReference>
<accession>A0A5B9M729</accession>
<evidence type="ECO:0000313" key="2">
    <source>
        <dbReference type="EMBL" id="QEF96932.1"/>
    </source>
</evidence>
<feature type="signal peptide" evidence="1">
    <location>
        <begin position="1"/>
        <end position="22"/>
    </location>
</feature>
<keyword evidence="1" id="KW-0732">Signal</keyword>
<dbReference type="SUPFAM" id="SSF48452">
    <property type="entry name" value="TPR-like"/>
    <property type="match status" value="1"/>
</dbReference>
<evidence type="ECO:0000313" key="3">
    <source>
        <dbReference type="Proteomes" id="UP000321353"/>
    </source>
</evidence>
<name>A0A5B9M729_9BACT</name>
<dbReference type="RefSeq" id="WP_147866675.1">
    <property type="nucleotide sequence ID" value="NZ_CP036264.1"/>
</dbReference>
<feature type="chain" id="PRO_5023029250" evidence="1">
    <location>
        <begin position="23"/>
        <end position="248"/>
    </location>
</feature>
<proteinExistence type="predicted"/>
<protein>
    <submittedName>
        <fullName evidence="2">Anaphase-promoting complex, cyclosome, subunit 3</fullName>
    </submittedName>
</protein>
<gene>
    <name evidence="2" type="ORF">Mal15_09620</name>
</gene>
<organism evidence="2 3">
    <name type="scientific">Stieleria maiorica</name>
    <dbReference type="NCBI Taxonomy" id="2795974"/>
    <lineage>
        <taxon>Bacteria</taxon>
        <taxon>Pseudomonadati</taxon>
        <taxon>Planctomycetota</taxon>
        <taxon>Planctomycetia</taxon>
        <taxon>Pirellulales</taxon>
        <taxon>Pirellulaceae</taxon>
        <taxon>Stieleria</taxon>
    </lineage>
</organism>